<feature type="region of interest" description="Disordered" evidence="1">
    <location>
        <begin position="1"/>
        <end position="21"/>
    </location>
</feature>
<feature type="compositionally biased region" description="Basic residues" evidence="1">
    <location>
        <begin position="350"/>
        <end position="361"/>
    </location>
</feature>
<protein>
    <submittedName>
        <fullName evidence="2">Nonsense-mediated decay protein</fullName>
    </submittedName>
</protein>
<dbReference type="EMBL" id="LYUB02000011">
    <property type="protein sequence ID" value="OVF07874.1"/>
    <property type="molecule type" value="Genomic_DNA"/>
</dbReference>
<dbReference type="AlphaFoldDB" id="A0AA91PYH4"/>
<accession>A0AA91PYH4</accession>
<name>A0AA91PYH4_CLALS</name>
<evidence type="ECO:0000313" key="3">
    <source>
        <dbReference type="Proteomes" id="UP000195602"/>
    </source>
</evidence>
<dbReference type="OMA" id="PTYTLKE"/>
<feature type="region of interest" description="Disordered" evidence="1">
    <location>
        <begin position="335"/>
        <end position="373"/>
    </location>
</feature>
<feature type="compositionally biased region" description="Polar residues" evidence="1">
    <location>
        <begin position="362"/>
        <end position="373"/>
    </location>
</feature>
<feature type="compositionally biased region" description="Polar residues" evidence="1">
    <location>
        <begin position="53"/>
        <end position="63"/>
    </location>
</feature>
<proteinExistence type="predicted"/>
<reference evidence="2 3" key="1">
    <citation type="submission" date="2017-04" db="EMBL/GenBank/DDBJ databases">
        <title>Draft genome of the yeast Clavispora lusitaniae type strain CBS 6936.</title>
        <authorList>
            <person name="Durrens P."/>
            <person name="Klopp C."/>
            <person name="Biteau N."/>
            <person name="Fitton-Ouhabi V."/>
            <person name="Dementhon K."/>
            <person name="Accoceberry I."/>
            <person name="Sherman D.J."/>
            <person name="Noel T."/>
        </authorList>
    </citation>
    <scope>NUCLEOTIDE SEQUENCE [LARGE SCALE GENOMIC DNA]</scope>
    <source>
        <strain evidence="2 3">CBS 6936</strain>
    </source>
</reference>
<gene>
    <name evidence="2" type="ORF">A9F13_11g02299</name>
</gene>
<feature type="region of interest" description="Disordered" evidence="1">
    <location>
        <begin position="42"/>
        <end position="63"/>
    </location>
</feature>
<sequence length="373" mass="42125">MATELPNPTDKELYMENAHGSSYGGSSVGSMLLMEDTDGLEHEPLVDTGDSFEANQTPKSDAKVSNSRSLNFILDTSALLQGMGNVKRWFDAKYSTAQLLKNQGKAAENLSINCYIPANTLYELQDIRRNSSIQGPNAKWALSFLDQILDSDATNNEMSNEVAPEKNLLSYNVELESRTRSFPTWNTALKYTMHKENVDDLDMGTKFLIRSCVFKAFIERKSSERWYVITEDVSRRKVGLFGVDCLNVNEAELLLFCAHDITESQLKAPGSEFNFEHDMYESKPILTRIDTSLYDYKPLGLKKGKQSRRAKEITGNVSKVEGIIKEDFNMVNYAPRPEGKVWMPSEPSKPKKKKNRRRKKPQQGSGESAQNKS</sequence>
<comment type="caution">
    <text evidence="2">The sequence shown here is derived from an EMBL/GenBank/DDBJ whole genome shotgun (WGS) entry which is preliminary data.</text>
</comment>
<evidence type="ECO:0000313" key="2">
    <source>
        <dbReference type="EMBL" id="OVF07874.1"/>
    </source>
</evidence>
<dbReference type="Proteomes" id="UP000195602">
    <property type="component" value="Unassembled WGS sequence"/>
</dbReference>
<evidence type="ECO:0000256" key="1">
    <source>
        <dbReference type="SAM" id="MobiDB-lite"/>
    </source>
</evidence>
<dbReference type="KEGG" id="clus:A9F13_11g02299"/>
<organism evidence="2 3">
    <name type="scientific">Clavispora lusitaniae</name>
    <name type="common">Candida lusitaniae</name>
    <dbReference type="NCBI Taxonomy" id="36911"/>
    <lineage>
        <taxon>Eukaryota</taxon>
        <taxon>Fungi</taxon>
        <taxon>Dikarya</taxon>
        <taxon>Ascomycota</taxon>
        <taxon>Saccharomycotina</taxon>
        <taxon>Pichiomycetes</taxon>
        <taxon>Metschnikowiaceae</taxon>
        <taxon>Clavispora</taxon>
    </lineage>
</organism>